<accession>A0A0F9G9B9</accession>
<proteinExistence type="predicted"/>
<dbReference type="AlphaFoldDB" id="A0A0F9G9B9"/>
<evidence type="ECO:0000256" key="1">
    <source>
        <dbReference type="SAM" id="Phobius"/>
    </source>
</evidence>
<feature type="transmembrane region" description="Helical" evidence="1">
    <location>
        <begin position="153"/>
        <end position="172"/>
    </location>
</feature>
<comment type="caution">
    <text evidence="2">The sequence shown here is derived from an EMBL/GenBank/DDBJ whole genome shotgun (WGS) entry which is preliminary data.</text>
</comment>
<feature type="transmembrane region" description="Helical" evidence="1">
    <location>
        <begin position="15"/>
        <end position="38"/>
    </location>
</feature>
<feature type="transmembrane region" description="Helical" evidence="1">
    <location>
        <begin position="414"/>
        <end position="433"/>
    </location>
</feature>
<feature type="transmembrane region" description="Helical" evidence="1">
    <location>
        <begin position="445"/>
        <end position="464"/>
    </location>
</feature>
<feature type="transmembrane region" description="Helical" evidence="1">
    <location>
        <begin position="58"/>
        <end position="78"/>
    </location>
</feature>
<reference evidence="2" key="1">
    <citation type="journal article" date="2015" name="Nature">
        <title>Complex archaea that bridge the gap between prokaryotes and eukaryotes.</title>
        <authorList>
            <person name="Spang A."/>
            <person name="Saw J.H."/>
            <person name="Jorgensen S.L."/>
            <person name="Zaremba-Niedzwiedzka K."/>
            <person name="Martijn J."/>
            <person name="Lind A.E."/>
            <person name="van Eijk R."/>
            <person name="Schleper C."/>
            <person name="Guy L."/>
            <person name="Ettema T.J."/>
        </authorList>
    </citation>
    <scope>NUCLEOTIDE SEQUENCE</scope>
</reference>
<keyword evidence="1" id="KW-0812">Transmembrane</keyword>
<dbReference type="EMBL" id="LAZR01018714">
    <property type="protein sequence ID" value="KKL95283.1"/>
    <property type="molecule type" value="Genomic_DNA"/>
</dbReference>
<keyword evidence="1" id="KW-1133">Transmembrane helix</keyword>
<feature type="transmembrane region" description="Helical" evidence="1">
    <location>
        <begin position="271"/>
        <end position="289"/>
    </location>
</feature>
<feature type="transmembrane region" description="Helical" evidence="1">
    <location>
        <begin position="385"/>
        <end position="408"/>
    </location>
</feature>
<name>A0A0F9G9B9_9ZZZZ</name>
<organism evidence="2">
    <name type="scientific">marine sediment metagenome</name>
    <dbReference type="NCBI Taxonomy" id="412755"/>
    <lineage>
        <taxon>unclassified sequences</taxon>
        <taxon>metagenomes</taxon>
        <taxon>ecological metagenomes</taxon>
    </lineage>
</organism>
<evidence type="ECO:0000313" key="2">
    <source>
        <dbReference type="EMBL" id="KKL95283.1"/>
    </source>
</evidence>
<keyword evidence="1" id="KW-0472">Membrane</keyword>
<feature type="transmembrane region" description="Helical" evidence="1">
    <location>
        <begin position="85"/>
        <end position="106"/>
    </location>
</feature>
<feature type="transmembrane region" description="Helical" evidence="1">
    <location>
        <begin position="231"/>
        <end position="259"/>
    </location>
</feature>
<feature type="transmembrane region" description="Helical" evidence="1">
    <location>
        <begin position="206"/>
        <end position="224"/>
    </location>
</feature>
<gene>
    <name evidence="2" type="ORF">LCGC14_1856180</name>
</gene>
<sequence>MKTLNMSKRIKKHDLIFFICFIILLIILISSDLIYPFSRYLAYRKDAADIIPYYFPPIWITIVFLITGALLFISWSFYSKKNIKIILILSGLFLVLIGPLSIGKIFNSDAIYHVGIINRILNNMPIPFEKIIHYPGLVFHYLMLPFSILFTPYNAILYVAPIISFIVSIPLGNRLIKIPKDFKNKLTIGILYFWSGPIFSSQKLNSTPYALLISIYSLLIFFLLSEKRYKFCYSFFLAVIGSLVHIHGIFMFIILFSALVRKRFKDNKKYYISQILTSILYMIPFLMLVFSKDIIIKNHSLYEYGIALDNKIITFVLYTLSKPGGYLSEFFLPKILPRDLFSLYYIGQLVLFFIFLILVFIKFFKVIYQKVHISYTSFFDKTKDYDLLPLISSISYHLIILMILGLFFSYNLQLWRFFDILILIGFLLLLYKFYPIIKKIKIRYIYILTFVFIVFSPIIAYNQYTPYNENEEKLVQWSLDYYEQSNESTYLFMDRTTYKLFWALAPELERDLYQWESYFWLTYNYSLYEYFDWQKDLNLLIILTPKNLAREAQFNNVNLTEKINQIIDEYSTKWLYIDDEGNKILGITLDRLGFNL</sequence>
<feature type="transmembrane region" description="Helical" evidence="1">
    <location>
        <begin position="341"/>
        <end position="364"/>
    </location>
</feature>
<protein>
    <submittedName>
        <fullName evidence="2">Uncharacterized protein</fullName>
    </submittedName>
</protein>